<dbReference type="SUPFAM" id="SSF51338">
    <property type="entry name" value="Composite domain of metallo-dependent hydrolases"/>
    <property type="match status" value="1"/>
</dbReference>
<sequence>MVERSRPAGSPTPGKRADLVVLGDDPRRVNLSRIAGTEIVATLVDGRKAAPVEAP</sequence>
<reference evidence="1" key="1">
    <citation type="submission" date="2022-10" db="EMBL/GenBank/DDBJ databases">
        <title>The complete genomes of actinobacterial strains from the NBC collection.</title>
        <authorList>
            <person name="Joergensen T.S."/>
            <person name="Alvarez Arevalo M."/>
            <person name="Sterndorff E.B."/>
            <person name="Faurdal D."/>
            <person name="Vuksanovic O."/>
            <person name="Mourched A.-S."/>
            <person name="Charusanti P."/>
            <person name="Shaw S."/>
            <person name="Blin K."/>
            <person name="Weber T."/>
        </authorList>
    </citation>
    <scope>NUCLEOTIDE SEQUENCE</scope>
    <source>
        <strain evidence="1">NBC_00222</strain>
    </source>
</reference>
<keyword evidence="2" id="KW-1185">Reference proteome</keyword>
<dbReference type="Proteomes" id="UP001432222">
    <property type="component" value="Chromosome"/>
</dbReference>
<organism evidence="1 2">
    <name type="scientific">Kitasatospora purpeofusca</name>
    <dbReference type="NCBI Taxonomy" id="67352"/>
    <lineage>
        <taxon>Bacteria</taxon>
        <taxon>Bacillati</taxon>
        <taxon>Actinomycetota</taxon>
        <taxon>Actinomycetes</taxon>
        <taxon>Kitasatosporales</taxon>
        <taxon>Streptomycetaceae</taxon>
        <taxon>Kitasatospora</taxon>
    </lineage>
</organism>
<dbReference type="RefSeq" id="WP_328959523.1">
    <property type="nucleotide sequence ID" value="NZ_CP108110.1"/>
</dbReference>
<gene>
    <name evidence="1" type="ORF">OHA16_00985</name>
</gene>
<dbReference type="EMBL" id="CP108110">
    <property type="protein sequence ID" value="WUQ89119.1"/>
    <property type="molecule type" value="Genomic_DNA"/>
</dbReference>
<evidence type="ECO:0008006" key="3">
    <source>
        <dbReference type="Google" id="ProtNLM"/>
    </source>
</evidence>
<dbReference type="InterPro" id="IPR011059">
    <property type="entry name" value="Metal-dep_hydrolase_composite"/>
</dbReference>
<name>A0ABZ1UF98_9ACTN</name>
<evidence type="ECO:0000313" key="1">
    <source>
        <dbReference type="EMBL" id="WUQ89119.1"/>
    </source>
</evidence>
<evidence type="ECO:0000313" key="2">
    <source>
        <dbReference type="Proteomes" id="UP001432222"/>
    </source>
</evidence>
<accession>A0ABZ1UF98</accession>
<proteinExistence type="predicted"/>
<protein>
    <recommendedName>
        <fullName evidence="3">Amidohydrolase family protein</fullName>
    </recommendedName>
</protein>